<name>A0A1V6X150_PENNA</name>
<accession>A0A1V6X150</accession>
<dbReference type="AlphaFoldDB" id="A0A1V6X150"/>
<sequence length="104" mass="11810">MADPDCFDHHQRLKIWQGLFYYGAHVGAMDVPDTGPYSWVMTCYHLCGVAFTRAPAQWGRSTVRGPSPAQPIQINVNTPLPYRHFAFLFASKSFDNLAFVETSW</sequence>
<evidence type="ECO:0000313" key="1">
    <source>
        <dbReference type="EMBL" id="OQE68839.1"/>
    </source>
</evidence>
<comment type="caution">
    <text evidence="1">The sequence shown here is derived from an EMBL/GenBank/DDBJ whole genome shotgun (WGS) entry which is preliminary data.</text>
</comment>
<keyword evidence="2" id="KW-1185">Reference proteome</keyword>
<protein>
    <submittedName>
        <fullName evidence="1">Uncharacterized protein</fullName>
    </submittedName>
</protein>
<dbReference type="EMBL" id="MOOB01000143">
    <property type="protein sequence ID" value="OQE68839.1"/>
    <property type="molecule type" value="Genomic_DNA"/>
</dbReference>
<proteinExistence type="predicted"/>
<gene>
    <name evidence="1" type="ORF">PENNAL_c0143G07915</name>
</gene>
<reference evidence="2" key="1">
    <citation type="journal article" date="2017" name="Nat. Microbiol.">
        <title>Global analysis of biosynthetic gene clusters reveals vast potential of secondary metabolite production in Penicillium species.</title>
        <authorList>
            <person name="Nielsen J.C."/>
            <person name="Grijseels S."/>
            <person name="Prigent S."/>
            <person name="Ji B."/>
            <person name="Dainat J."/>
            <person name="Nielsen K.F."/>
            <person name="Frisvad J.C."/>
            <person name="Workman M."/>
            <person name="Nielsen J."/>
        </authorList>
    </citation>
    <scope>NUCLEOTIDE SEQUENCE [LARGE SCALE GENOMIC DNA]</scope>
    <source>
        <strain evidence="2">IBT 13039</strain>
    </source>
</reference>
<evidence type="ECO:0000313" key="2">
    <source>
        <dbReference type="Proteomes" id="UP000191691"/>
    </source>
</evidence>
<dbReference type="Proteomes" id="UP000191691">
    <property type="component" value="Unassembled WGS sequence"/>
</dbReference>
<organism evidence="1 2">
    <name type="scientific">Penicillium nalgiovense</name>
    <dbReference type="NCBI Taxonomy" id="60175"/>
    <lineage>
        <taxon>Eukaryota</taxon>
        <taxon>Fungi</taxon>
        <taxon>Dikarya</taxon>
        <taxon>Ascomycota</taxon>
        <taxon>Pezizomycotina</taxon>
        <taxon>Eurotiomycetes</taxon>
        <taxon>Eurotiomycetidae</taxon>
        <taxon>Eurotiales</taxon>
        <taxon>Aspergillaceae</taxon>
        <taxon>Penicillium</taxon>
    </lineage>
</organism>